<gene>
    <name evidence="2" type="ORF">MNB_SM-3-1456</name>
</gene>
<name>A0A1W1D274_9ZZZZ</name>
<sequence length="196" mass="22416">MKTKQYSAKIFEVELEDEVQFITFFEKNSSLFQNHLIVINGEENQNIKKYLDSKNLHYTFNLKLPKKNAKKSTQQPLIQKDDKDKEKKSVQKNLQVSDKLIRSGQELKIDGDLLFLGRINSGGTITVSGSLIIIQPVDGSIRCNGNFMMLQASQKANIVFHDVEVDNAYLQNKLSRVELIENEIVITPVLKETSWV</sequence>
<evidence type="ECO:0000313" key="2">
    <source>
        <dbReference type="EMBL" id="SFV74741.1"/>
    </source>
</evidence>
<dbReference type="GO" id="GO:0000902">
    <property type="term" value="P:cell morphogenesis"/>
    <property type="evidence" value="ECO:0007669"/>
    <property type="project" value="InterPro"/>
</dbReference>
<accession>A0A1W1D274</accession>
<dbReference type="InterPro" id="IPR016098">
    <property type="entry name" value="CAP/MinC_C"/>
</dbReference>
<reference evidence="2" key="1">
    <citation type="submission" date="2016-10" db="EMBL/GenBank/DDBJ databases">
        <authorList>
            <person name="de Groot N.N."/>
        </authorList>
    </citation>
    <scope>NUCLEOTIDE SEQUENCE</scope>
</reference>
<organism evidence="2">
    <name type="scientific">hydrothermal vent metagenome</name>
    <dbReference type="NCBI Taxonomy" id="652676"/>
    <lineage>
        <taxon>unclassified sequences</taxon>
        <taxon>metagenomes</taxon>
        <taxon>ecological metagenomes</taxon>
    </lineage>
</organism>
<dbReference type="InterPro" id="IPR036145">
    <property type="entry name" value="MinC_C_sf"/>
</dbReference>
<dbReference type="SUPFAM" id="SSF63848">
    <property type="entry name" value="Cell-division inhibitor MinC, C-terminal domain"/>
    <property type="match status" value="1"/>
</dbReference>
<dbReference type="Gene3D" id="2.160.20.70">
    <property type="match status" value="1"/>
</dbReference>
<dbReference type="AlphaFoldDB" id="A0A1W1D274"/>
<feature type="region of interest" description="Disordered" evidence="1">
    <location>
        <begin position="67"/>
        <end position="91"/>
    </location>
</feature>
<protein>
    <submittedName>
        <fullName evidence="2">Probable septum site-determining protein minC</fullName>
    </submittedName>
</protein>
<feature type="compositionally biased region" description="Basic and acidic residues" evidence="1">
    <location>
        <begin position="79"/>
        <end position="89"/>
    </location>
</feature>
<proteinExistence type="predicted"/>
<dbReference type="EMBL" id="FPHP01000003">
    <property type="protein sequence ID" value="SFV74741.1"/>
    <property type="molecule type" value="Genomic_DNA"/>
</dbReference>
<evidence type="ECO:0000256" key="1">
    <source>
        <dbReference type="SAM" id="MobiDB-lite"/>
    </source>
</evidence>